<comment type="caution">
    <text evidence="2">The sequence shown here is derived from an EMBL/GenBank/DDBJ whole genome shotgun (WGS) entry which is preliminary data.</text>
</comment>
<dbReference type="InterPro" id="IPR011009">
    <property type="entry name" value="Kinase-like_dom_sf"/>
</dbReference>
<name>A0AAD5E4Y0_UMBRA</name>
<dbReference type="Proteomes" id="UP001206595">
    <property type="component" value="Unassembled WGS sequence"/>
</dbReference>
<dbReference type="Gene3D" id="3.30.200.20">
    <property type="entry name" value="Phosphorylase Kinase, domain 1"/>
    <property type="match status" value="1"/>
</dbReference>
<feature type="compositionally biased region" description="Basic residues" evidence="1">
    <location>
        <begin position="1"/>
        <end position="14"/>
    </location>
</feature>
<reference evidence="2" key="2">
    <citation type="journal article" date="2022" name="Proc. Natl. Acad. Sci. U.S.A.">
        <title>Diploid-dominant life cycles characterize the early evolution of Fungi.</title>
        <authorList>
            <person name="Amses K.R."/>
            <person name="Simmons D.R."/>
            <person name="Longcore J.E."/>
            <person name="Mondo S.J."/>
            <person name="Seto K."/>
            <person name="Jeronimo G.H."/>
            <person name="Bonds A.E."/>
            <person name="Quandt C.A."/>
            <person name="Davis W.J."/>
            <person name="Chang Y."/>
            <person name="Federici B.A."/>
            <person name="Kuo A."/>
            <person name="LaButti K."/>
            <person name="Pangilinan J."/>
            <person name="Andreopoulos W."/>
            <person name="Tritt A."/>
            <person name="Riley R."/>
            <person name="Hundley H."/>
            <person name="Johnson J."/>
            <person name="Lipzen A."/>
            <person name="Barry K."/>
            <person name="Lang B.F."/>
            <person name="Cuomo C.A."/>
            <person name="Buchler N.E."/>
            <person name="Grigoriev I.V."/>
            <person name="Spatafora J.W."/>
            <person name="Stajich J.E."/>
            <person name="James T.Y."/>
        </authorList>
    </citation>
    <scope>NUCLEOTIDE SEQUENCE</scope>
    <source>
        <strain evidence="2">AG</strain>
    </source>
</reference>
<gene>
    <name evidence="2" type="ORF">K450DRAFT_254307</name>
</gene>
<evidence type="ECO:0000313" key="2">
    <source>
        <dbReference type="EMBL" id="KAI8576937.1"/>
    </source>
</evidence>
<reference evidence="2" key="1">
    <citation type="submission" date="2021-06" db="EMBL/GenBank/DDBJ databases">
        <authorList>
            <consortium name="DOE Joint Genome Institute"/>
            <person name="Mondo S.J."/>
            <person name="Amses K.R."/>
            <person name="Simmons D.R."/>
            <person name="Longcore J.E."/>
            <person name="Seto K."/>
            <person name="Alves G.H."/>
            <person name="Bonds A.E."/>
            <person name="Quandt C.A."/>
            <person name="Davis W.J."/>
            <person name="Chang Y."/>
            <person name="Letcher P.M."/>
            <person name="Powell M.J."/>
            <person name="Kuo A."/>
            <person name="Labutti K."/>
            <person name="Pangilinan J."/>
            <person name="Andreopoulos W."/>
            <person name="Tritt A."/>
            <person name="Riley R."/>
            <person name="Hundley H."/>
            <person name="Johnson J."/>
            <person name="Lipzen A."/>
            <person name="Barry K."/>
            <person name="Berbee M.L."/>
            <person name="Buchler N.E."/>
            <person name="Grigoriev I.V."/>
            <person name="Spatafora J.W."/>
            <person name="Stajich J.E."/>
            <person name="James T.Y."/>
        </authorList>
    </citation>
    <scope>NUCLEOTIDE SEQUENCE</scope>
    <source>
        <strain evidence="2">AG</strain>
    </source>
</reference>
<accession>A0AAD5E4Y0</accession>
<evidence type="ECO:0008006" key="4">
    <source>
        <dbReference type="Google" id="ProtNLM"/>
    </source>
</evidence>
<dbReference type="EMBL" id="MU620947">
    <property type="protein sequence ID" value="KAI8576937.1"/>
    <property type="molecule type" value="Genomic_DNA"/>
</dbReference>
<sequence length="95" mass="10902">MQPRRLQRRPSSRSRFRESSSTLHRLPPNLRAKVLETYTMIKEYDTETGNKIINDYLILEEIGRGTYGKVKLAQDLRTNELVVRQQSGLGLLGAA</sequence>
<dbReference type="GeneID" id="75916527"/>
<feature type="region of interest" description="Disordered" evidence="1">
    <location>
        <begin position="1"/>
        <end position="23"/>
    </location>
</feature>
<keyword evidence="3" id="KW-1185">Reference proteome</keyword>
<protein>
    <recommendedName>
        <fullName evidence="4">Protein kinase domain-containing protein</fullName>
    </recommendedName>
</protein>
<dbReference type="SUPFAM" id="SSF56112">
    <property type="entry name" value="Protein kinase-like (PK-like)"/>
    <property type="match status" value="1"/>
</dbReference>
<evidence type="ECO:0000313" key="3">
    <source>
        <dbReference type="Proteomes" id="UP001206595"/>
    </source>
</evidence>
<dbReference type="AlphaFoldDB" id="A0AAD5E4Y0"/>
<dbReference type="RefSeq" id="XP_051441941.1">
    <property type="nucleotide sequence ID" value="XM_051591184.1"/>
</dbReference>
<proteinExistence type="predicted"/>
<organism evidence="2 3">
    <name type="scientific">Umbelopsis ramanniana AG</name>
    <dbReference type="NCBI Taxonomy" id="1314678"/>
    <lineage>
        <taxon>Eukaryota</taxon>
        <taxon>Fungi</taxon>
        <taxon>Fungi incertae sedis</taxon>
        <taxon>Mucoromycota</taxon>
        <taxon>Mucoromycotina</taxon>
        <taxon>Umbelopsidomycetes</taxon>
        <taxon>Umbelopsidales</taxon>
        <taxon>Umbelopsidaceae</taxon>
        <taxon>Umbelopsis</taxon>
    </lineage>
</organism>
<evidence type="ECO:0000256" key="1">
    <source>
        <dbReference type="SAM" id="MobiDB-lite"/>
    </source>
</evidence>